<dbReference type="AlphaFoldDB" id="A0A0U5BEK5"/>
<name>A0A0U5BEK5_9BACL</name>
<sequence length="91" mass="10158">MNQTLEREAVAVMEAAVAVEDTATTQLVDEGSQTFSTEDTGTLSWKQAGRHALMNTRKVVHNRANNQLYMRTAPARDAGAERLARMRRTPR</sequence>
<dbReference type="RefSeq" id="WP_096466838.1">
    <property type="nucleotide sequence ID" value="NZ_AP017312.1"/>
</dbReference>
<gene>
    <name evidence="1" type="ORF">CB4_03311</name>
</gene>
<dbReference type="KEGG" id="asoc:CB4_03311"/>
<keyword evidence="2" id="KW-1185">Reference proteome</keyword>
<organism evidence="1 2">
    <name type="scientific">Aneurinibacillus soli</name>
    <dbReference type="NCBI Taxonomy" id="1500254"/>
    <lineage>
        <taxon>Bacteria</taxon>
        <taxon>Bacillati</taxon>
        <taxon>Bacillota</taxon>
        <taxon>Bacilli</taxon>
        <taxon>Bacillales</taxon>
        <taxon>Paenibacillaceae</taxon>
        <taxon>Aneurinibacillus group</taxon>
        <taxon>Aneurinibacillus</taxon>
    </lineage>
</organism>
<dbReference type="Proteomes" id="UP000217696">
    <property type="component" value="Chromosome"/>
</dbReference>
<accession>A0A0U5BEK5</accession>
<evidence type="ECO:0000313" key="2">
    <source>
        <dbReference type="Proteomes" id="UP000217696"/>
    </source>
</evidence>
<evidence type="ECO:0000313" key="1">
    <source>
        <dbReference type="EMBL" id="BAU29133.1"/>
    </source>
</evidence>
<reference evidence="1 2" key="1">
    <citation type="submission" date="2015-12" db="EMBL/GenBank/DDBJ databases">
        <title>Genome sequence of Aneurinibacillus soli.</title>
        <authorList>
            <person name="Lee J.S."/>
            <person name="Lee K.C."/>
            <person name="Kim K.K."/>
            <person name="Lee B.W."/>
        </authorList>
    </citation>
    <scope>NUCLEOTIDE SEQUENCE [LARGE SCALE GENOMIC DNA]</scope>
    <source>
        <strain evidence="1 2">CB4</strain>
    </source>
</reference>
<proteinExistence type="predicted"/>
<protein>
    <submittedName>
        <fullName evidence="1">Uncharacterized protein</fullName>
    </submittedName>
</protein>
<dbReference type="EMBL" id="AP017312">
    <property type="protein sequence ID" value="BAU29133.1"/>
    <property type="molecule type" value="Genomic_DNA"/>
</dbReference>